<proteinExistence type="predicted"/>
<sequence>MQGLRHHPSQDKQVYPFRGRGLPSFAHETTHCGPARNRNIPHRNRPFFSQAEELLSTCLTSTLTPMLPLSFLNYKFWFSI</sequence>
<reference evidence="1" key="1">
    <citation type="submission" date="2013-07" db="EMBL/GenBank/DDBJ databases">
        <title>The genome of Eucalyptus grandis.</title>
        <authorList>
            <person name="Schmutz J."/>
            <person name="Hayes R."/>
            <person name="Myburg A."/>
            <person name="Tuskan G."/>
            <person name="Grattapaglia D."/>
            <person name="Rokhsar D.S."/>
        </authorList>
    </citation>
    <scope>NUCLEOTIDE SEQUENCE</scope>
    <source>
        <tissue evidence="1">Leaf extractions</tissue>
    </source>
</reference>
<name>A0A059D3Q8_EUCGR</name>
<dbReference type="EMBL" id="KK198754">
    <property type="protein sequence ID" value="KCW85227.1"/>
    <property type="molecule type" value="Genomic_DNA"/>
</dbReference>
<organism evidence="1">
    <name type="scientific">Eucalyptus grandis</name>
    <name type="common">Flooded gum</name>
    <dbReference type="NCBI Taxonomy" id="71139"/>
    <lineage>
        <taxon>Eukaryota</taxon>
        <taxon>Viridiplantae</taxon>
        <taxon>Streptophyta</taxon>
        <taxon>Embryophyta</taxon>
        <taxon>Tracheophyta</taxon>
        <taxon>Spermatophyta</taxon>
        <taxon>Magnoliopsida</taxon>
        <taxon>eudicotyledons</taxon>
        <taxon>Gunneridae</taxon>
        <taxon>Pentapetalae</taxon>
        <taxon>rosids</taxon>
        <taxon>malvids</taxon>
        <taxon>Myrtales</taxon>
        <taxon>Myrtaceae</taxon>
        <taxon>Myrtoideae</taxon>
        <taxon>Eucalypteae</taxon>
        <taxon>Eucalyptus</taxon>
    </lineage>
</organism>
<dbReference type="InParanoid" id="A0A059D3Q8"/>
<gene>
    <name evidence="1" type="ORF">EUGRSUZ_B02067</name>
</gene>
<evidence type="ECO:0000313" key="1">
    <source>
        <dbReference type="EMBL" id="KCW85227.1"/>
    </source>
</evidence>
<accession>A0A059D3Q8</accession>
<protein>
    <submittedName>
        <fullName evidence="1">Uncharacterized protein</fullName>
    </submittedName>
</protein>
<dbReference type="AlphaFoldDB" id="A0A059D3Q8"/>
<dbReference type="Gramene" id="KCW85227">
    <property type="protein sequence ID" value="KCW85227"/>
    <property type="gene ID" value="EUGRSUZ_B02067"/>
</dbReference>